<gene>
    <name evidence="3" type="ORF">IPP58_06755</name>
</gene>
<evidence type="ECO:0000313" key="3">
    <source>
        <dbReference type="EMBL" id="MBK9796181.1"/>
    </source>
</evidence>
<dbReference type="InterPro" id="IPR019734">
    <property type="entry name" value="TPR_rpt"/>
</dbReference>
<dbReference type="Gene3D" id="1.25.40.10">
    <property type="entry name" value="Tetratricopeptide repeat domain"/>
    <property type="match status" value="2"/>
</dbReference>
<accession>A0A9D7SHP5</accession>
<evidence type="ECO:0000313" key="4">
    <source>
        <dbReference type="Proteomes" id="UP000886657"/>
    </source>
</evidence>
<organism evidence="3 4">
    <name type="scientific">Candidatus Geothrix skivensis</name>
    <dbReference type="NCBI Taxonomy" id="2954439"/>
    <lineage>
        <taxon>Bacteria</taxon>
        <taxon>Pseudomonadati</taxon>
        <taxon>Acidobacteriota</taxon>
        <taxon>Holophagae</taxon>
        <taxon>Holophagales</taxon>
        <taxon>Holophagaceae</taxon>
        <taxon>Geothrix</taxon>
    </lineage>
</organism>
<keyword evidence="2" id="KW-0732">Signal</keyword>
<name>A0A9D7SHP5_9BACT</name>
<dbReference type="PANTHER" id="PTHR45588">
    <property type="entry name" value="TPR DOMAIN-CONTAINING PROTEIN"/>
    <property type="match status" value="1"/>
</dbReference>
<reference evidence="3" key="1">
    <citation type="submission" date="2020-10" db="EMBL/GenBank/DDBJ databases">
        <title>Connecting structure to function with the recovery of over 1000 high-quality activated sludge metagenome-assembled genomes encoding full-length rRNA genes using long-read sequencing.</title>
        <authorList>
            <person name="Singleton C.M."/>
            <person name="Petriglieri F."/>
            <person name="Kristensen J.M."/>
            <person name="Kirkegaard R.H."/>
            <person name="Michaelsen T.Y."/>
            <person name="Andersen M.H."/>
            <person name="Karst S.M."/>
            <person name="Dueholm M.S."/>
            <person name="Nielsen P.H."/>
            <person name="Albertsen M."/>
        </authorList>
    </citation>
    <scope>NUCLEOTIDE SEQUENCE</scope>
    <source>
        <strain evidence="3">Skiv_18-Q3-R9-52_MAXAC.067</strain>
    </source>
</reference>
<dbReference type="SUPFAM" id="SSF48452">
    <property type="entry name" value="TPR-like"/>
    <property type="match status" value="2"/>
</dbReference>
<proteinExistence type="predicted"/>
<dbReference type="PANTHER" id="PTHR45588:SF1">
    <property type="entry name" value="WW DOMAIN-CONTAINING PROTEIN"/>
    <property type="match status" value="1"/>
</dbReference>
<dbReference type="Proteomes" id="UP000886657">
    <property type="component" value="Unassembled WGS sequence"/>
</dbReference>
<dbReference type="PROSITE" id="PS50005">
    <property type="entry name" value="TPR"/>
    <property type="match status" value="1"/>
</dbReference>
<protein>
    <recommendedName>
        <fullName evidence="5">Tetratricopeptide repeat protein</fullName>
    </recommendedName>
</protein>
<comment type="caution">
    <text evidence="3">The sequence shown here is derived from an EMBL/GenBank/DDBJ whole genome shotgun (WGS) entry which is preliminary data.</text>
</comment>
<keyword evidence="1" id="KW-0802">TPR repeat</keyword>
<evidence type="ECO:0008006" key="5">
    <source>
        <dbReference type="Google" id="ProtNLM"/>
    </source>
</evidence>
<feature type="repeat" description="TPR" evidence="1">
    <location>
        <begin position="48"/>
        <end position="81"/>
    </location>
</feature>
<evidence type="ECO:0000256" key="2">
    <source>
        <dbReference type="SAM" id="SignalP"/>
    </source>
</evidence>
<dbReference type="InterPro" id="IPR011990">
    <property type="entry name" value="TPR-like_helical_dom_sf"/>
</dbReference>
<dbReference type="EMBL" id="JADKIO010000005">
    <property type="protein sequence ID" value="MBK9796181.1"/>
    <property type="molecule type" value="Genomic_DNA"/>
</dbReference>
<feature type="signal peptide" evidence="2">
    <location>
        <begin position="1"/>
        <end position="25"/>
    </location>
</feature>
<dbReference type="AlphaFoldDB" id="A0A9D7SHP5"/>
<sequence>MRLLRTLLLTSGLVLSAGTPEGAFAAAPWQPFNLGTHHRKVSTQVPGAQKAFDQGLIWAYAFNHDEAVRAFQEAARLDPDLAMAWWGIALVNGPHINNPELDDAHAKQAWEALAEAKARAAKAAPVEQGLISALEHRYAMPNPKDRKALDEGYAKAMGELAARHPKDADVAALYAEALMDVRPWDQWTRSGQPQPGTWEILAALKRSLKLAPNHPLALHLTIHAYEGSPHPKQGKAAADRLRLLVPDAGHLVHMPGHTYARIGDWKGAALANVRAMEADARYKARQPEIGFYGVYMVHNADFLAYTALMEGRQEVSLAQTKAVVTAFPMDWVVQNAFYADAFQTRYWEALKRFGHWEDLLKEPAPDPRLPLSTAYWHALRGTAFAATGQVEAALKEQAAFEEARTKVPEAFVWGSNGAAPVLLVAQAYLAGEIAFRQGKVDEAVGLLRKAVMLEDALKYDEPPACVIPARHALGAVLLSAKRAKEAEAVYRADLQAYPGNYWSLLGLQQALDAQGRKTEATRARARLKKAQARADVTAGTSCACVKGES</sequence>
<evidence type="ECO:0000256" key="1">
    <source>
        <dbReference type="PROSITE-ProRule" id="PRU00339"/>
    </source>
</evidence>
<feature type="chain" id="PRO_5038758636" description="Tetratricopeptide repeat protein" evidence="2">
    <location>
        <begin position="26"/>
        <end position="549"/>
    </location>
</feature>
<dbReference type="SMART" id="SM00028">
    <property type="entry name" value="TPR"/>
    <property type="match status" value="3"/>
</dbReference>